<keyword evidence="3" id="KW-1185">Reference proteome</keyword>
<name>A0AAW1JKR0_SAPOF</name>
<reference evidence="2" key="1">
    <citation type="submission" date="2024-03" db="EMBL/GenBank/DDBJ databases">
        <title>WGS assembly of Saponaria officinalis var. Norfolk2.</title>
        <authorList>
            <person name="Jenkins J."/>
            <person name="Shu S."/>
            <person name="Grimwood J."/>
            <person name="Barry K."/>
            <person name="Goodstein D."/>
            <person name="Schmutz J."/>
            <person name="Leebens-Mack J."/>
            <person name="Osbourn A."/>
        </authorList>
    </citation>
    <scope>NUCLEOTIDE SEQUENCE [LARGE SCALE GENOMIC DNA]</scope>
    <source>
        <strain evidence="2">JIC</strain>
    </source>
</reference>
<comment type="caution">
    <text evidence="2">The sequence shown here is derived from an EMBL/GenBank/DDBJ whole genome shotgun (WGS) entry which is preliminary data.</text>
</comment>
<accession>A0AAW1JKR0</accession>
<sequence length="143" mass="16626">MSETLCTFPAKKERNPESVTIEKVIRTAKLRPSRKPNLSGSQNQSELDRPPEQRKKSMQIIRSDDILNPTESENPIGSPSQSDGIEFLFKQPKVPNNSKSLLRFRTGDINEGSKLWSILWRILGGRLRQYKFRRREHQSHRKN</sequence>
<proteinExistence type="predicted"/>
<evidence type="ECO:0000256" key="1">
    <source>
        <dbReference type="SAM" id="MobiDB-lite"/>
    </source>
</evidence>
<gene>
    <name evidence="2" type="ORF">RND81_07G058800</name>
</gene>
<evidence type="ECO:0000313" key="3">
    <source>
        <dbReference type="Proteomes" id="UP001443914"/>
    </source>
</evidence>
<protein>
    <submittedName>
        <fullName evidence="2">Uncharacterized protein</fullName>
    </submittedName>
</protein>
<dbReference type="Proteomes" id="UP001443914">
    <property type="component" value="Unassembled WGS sequence"/>
</dbReference>
<organism evidence="2 3">
    <name type="scientific">Saponaria officinalis</name>
    <name type="common">Common soapwort</name>
    <name type="synonym">Lychnis saponaria</name>
    <dbReference type="NCBI Taxonomy" id="3572"/>
    <lineage>
        <taxon>Eukaryota</taxon>
        <taxon>Viridiplantae</taxon>
        <taxon>Streptophyta</taxon>
        <taxon>Embryophyta</taxon>
        <taxon>Tracheophyta</taxon>
        <taxon>Spermatophyta</taxon>
        <taxon>Magnoliopsida</taxon>
        <taxon>eudicotyledons</taxon>
        <taxon>Gunneridae</taxon>
        <taxon>Pentapetalae</taxon>
        <taxon>Caryophyllales</taxon>
        <taxon>Caryophyllaceae</taxon>
        <taxon>Caryophylleae</taxon>
        <taxon>Saponaria</taxon>
    </lineage>
</organism>
<feature type="compositionally biased region" description="Polar residues" evidence="1">
    <location>
        <begin position="69"/>
        <end position="83"/>
    </location>
</feature>
<dbReference type="EMBL" id="JBDFQZ010000007">
    <property type="protein sequence ID" value="KAK9705459.1"/>
    <property type="molecule type" value="Genomic_DNA"/>
</dbReference>
<evidence type="ECO:0000313" key="2">
    <source>
        <dbReference type="EMBL" id="KAK9705459.1"/>
    </source>
</evidence>
<feature type="compositionally biased region" description="Polar residues" evidence="1">
    <location>
        <begin position="36"/>
        <end position="45"/>
    </location>
</feature>
<feature type="compositionally biased region" description="Basic and acidic residues" evidence="1">
    <location>
        <begin position="46"/>
        <end position="55"/>
    </location>
</feature>
<feature type="region of interest" description="Disordered" evidence="1">
    <location>
        <begin position="1"/>
        <end position="84"/>
    </location>
</feature>
<dbReference type="AlphaFoldDB" id="A0AAW1JKR0"/>